<comment type="caution">
    <text evidence="1">The sequence shown here is derived from an EMBL/GenBank/DDBJ whole genome shotgun (WGS) entry which is preliminary data.</text>
</comment>
<dbReference type="OrthoDB" id="2506705at2759"/>
<reference evidence="1" key="1">
    <citation type="submission" date="2021-03" db="EMBL/GenBank/DDBJ databases">
        <title>Draft genome sequence of rust myrtle Austropuccinia psidii MF-1, a brazilian biotype.</title>
        <authorList>
            <person name="Quecine M.C."/>
            <person name="Pachon D.M.R."/>
            <person name="Bonatelli M.L."/>
            <person name="Correr F.H."/>
            <person name="Franceschini L.M."/>
            <person name="Leite T.F."/>
            <person name="Margarido G.R.A."/>
            <person name="Almeida C.A."/>
            <person name="Ferrarezi J.A."/>
            <person name="Labate C.A."/>
        </authorList>
    </citation>
    <scope>NUCLEOTIDE SEQUENCE</scope>
    <source>
        <strain evidence="1">MF-1</strain>
    </source>
</reference>
<dbReference type="EMBL" id="AVOT02003895">
    <property type="protein sequence ID" value="MBW0474877.1"/>
    <property type="molecule type" value="Genomic_DNA"/>
</dbReference>
<proteinExistence type="predicted"/>
<gene>
    <name evidence="1" type="ORF">O181_014592</name>
</gene>
<organism evidence="1 2">
    <name type="scientific">Austropuccinia psidii MF-1</name>
    <dbReference type="NCBI Taxonomy" id="1389203"/>
    <lineage>
        <taxon>Eukaryota</taxon>
        <taxon>Fungi</taxon>
        <taxon>Dikarya</taxon>
        <taxon>Basidiomycota</taxon>
        <taxon>Pucciniomycotina</taxon>
        <taxon>Pucciniomycetes</taxon>
        <taxon>Pucciniales</taxon>
        <taxon>Sphaerophragmiaceae</taxon>
        <taxon>Austropuccinia</taxon>
    </lineage>
</organism>
<evidence type="ECO:0000313" key="2">
    <source>
        <dbReference type="Proteomes" id="UP000765509"/>
    </source>
</evidence>
<dbReference type="Proteomes" id="UP000765509">
    <property type="component" value="Unassembled WGS sequence"/>
</dbReference>
<keyword evidence="2" id="KW-1185">Reference proteome</keyword>
<sequence length="387" mass="44571">MLENDQGKDKNESDQMALLFLKAFQPSPHNLFQSNSLAETAQLTCVSLSPEEKRMLVITLGAPNINLWRERKLNLKLLVRLQDNLQISNTDKKVGLKEMSEELHKELGHFFQQNREFFHSLISDFLKSKKPSGGIPCSIKRHEANRRIWTISQQILQRTIMMLWQNKRQRLTTNAQLTEAEAKQFEDYFQLSTTFPDLSLPLPLGGKAFFKPDTLGQTGETVKSILVGIMGVEEDNLRLATKYYIARRKERRRWWDIECFPEAIQGNGLNPLLFILAGDILSIGLKDERQTALGSKMSWFTTLYTDMRSGLLDWKKSPEYTRLVRFVGAQEHIETSNLSPLSLLISETNTLTQNPSSKTKATKKTREIKNNFPKLELLEKISKWLKV</sequence>
<name>A0A9Q3C0H5_9BASI</name>
<evidence type="ECO:0000313" key="1">
    <source>
        <dbReference type="EMBL" id="MBW0474877.1"/>
    </source>
</evidence>
<dbReference type="AlphaFoldDB" id="A0A9Q3C0H5"/>
<accession>A0A9Q3C0H5</accession>
<protein>
    <submittedName>
        <fullName evidence="1">Uncharacterized protein</fullName>
    </submittedName>
</protein>